<dbReference type="PANTHER" id="PTHR31121">
    <property type="entry name" value="ALPHA-1,2 MANNOSYLTRANSFERASE KTR1"/>
    <property type="match status" value="1"/>
</dbReference>
<evidence type="ECO:0000313" key="5">
    <source>
        <dbReference type="EMBL" id="TFK29920.1"/>
    </source>
</evidence>
<dbReference type="STRING" id="230819.A0A5C3LAT5"/>
<evidence type="ECO:0000256" key="2">
    <source>
        <dbReference type="ARBA" id="ARBA00022679"/>
    </source>
</evidence>
<dbReference type="EMBL" id="ML210147">
    <property type="protein sequence ID" value="TFK29920.1"/>
    <property type="molecule type" value="Genomic_DNA"/>
</dbReference>
<feature type="active site" description="Nucleophile" evidence="3">
    <location>
        <position position="268"/>
    </location>
</feature>
<dbReference type="InterPro" id="IPR002685">
    <property type="entry name" value="Glyco_trans_15"/>
</dbReference>
<evidence type="ECO:0000256" key="3">
    <source>
        <dbReference type="PIRSR" id="PIRSR018153-1"/>
    </source>
</evidence>
<dbReference type="InterPro" id="IPR029044">
    <property type="entry name" value="Nucleotide-diphossugar_trans"/>
</dbReference>
<feature type="transmembrane region" description="Helical" evidence="4">
    <location>
        <begin position="15"/>
        <end position="37"/>
    </location>
</feature>
<keyword evidence="4" id="KW-1133">Transmembrane helix</keyword>
<keyword evidence="6" id="KW-1185">Reference proteome</keyword>
<keyword evidence="5" id="KW-0328">Glycosyltransferase</keyword>
<dbReference type="OrthoDB" id="439943at2759"/>
<dbReference type="FunFam" id="3.90.550.10:FF:000051">
    <property type="entry name" value="Alpha-1,2-mannosyltransferase (Ktr4)"/>
    <property type="match status" value="1"/>
</dbReference>
<accession>A0A5C3LAT5</accession>
<dbReference type="PANTHER" id="PTHR31121:SF6">
    <property type="entry name" value="ALPHA-1,2 MANNOSYLTRANSFERASE KTR1"/>
    <property type="match status" value="1"/>
</dbReference>
<comment type="similarity">
    <text evidence="1">Belongs to the glycosyltransferase 15 family.</text>
</comment>
<evidence type="ECO:0000313" key="6">
    <source>
        <dbReference type="Proteomes" id="UP000307440"/>
    </source>
</evidence>
<evidence type="ECO:0000256" key="4">
    <source>
        <dbReference type="SAM" id="Phobius"/>
    </source>
</evidence>
<dbReference type="Gene3D" id="3.90.550.10">
    <property type="entry name" value="Spore Coat Polysaccharide Biosynthesis Protein SpsA, Chain A"/>
    <property type="match status" value="1"/>
</dbReference>
<dbReference type="PIRSF" id="PIRSF018153">
    <property type="entry name" value="Glyco_trans_15"/>
    <property type="match status" value="1"/>
</dbReference>
<keyword evidence="2 5" id="KW-0808">Transferase</keyword>
<dbReference type="GO" id="GO:0000032">
    <property type="term" value="P:cell wall mannoprotein biosynthetic process"/>
    <property type="evidence" value="ECO:0007669"/>
    <property type="project" value="TreeGrafter"/>
</dbReference>
<keyword evidence="4" id="KW-0472">Membrane</keyword>
<dbReference type="GO" id="GO:0000026">
    <property type="term" value="F:alpha-1,2-mannosyltransferase activity"/>
    <property type="evidence" value="ECO:0007669"/>
    <property type="project" value="TreeGrafter"/>
</dbReference>
<organism evidence="5 6">
    <name type="scientific">Coprinopsis marcescibilis</name>
    <name type="common">Agaric fungus</name>
    <name type="synonym">Psathyrella marcescibilis</name>
    <dbReference type="NCBI Taxonomy" id="230819"/>
    <lineage>
        <taxon>Eukaryota</taxon>
        <taxon>Fungi</taxon>
        <taxon>Dikarya</taxon>
        <taxon>Basidiomycota</taxon>
        <taxon>Agaricomycotina</taxon>
        <taxon>Agaricomycetes</taxon>
        <taxon>Agaricomycetidae</taxon>
        <taxon>Agaricales</taxon>
        <taxon>Agaricineae</taxon>
        <taxon>Psathyrellaceae</taxon>
        <taxon>Coprinopsis</taxon>
    </lineage>
</organism>
<reference evidence="5 6" key="1">
    <citation type="journal article" date="2019" name="Nat. Ecol. Evol.">
        <title>Megaphylogeny resolves global patterns of mushroom evolution.</title>
        <authorList>
            <person name="Varga T."/>
            <person name="Krizsan K."/>
            <person name="Foldi C."/>
            <person name="Dima B."/>
            <person name="Sanchez-Garcia M."/>
            <person name="Sanchez-Ramirez S."/>
            <person name="Szollosi G.J."/>
            <person name="Szarkandi J.G."/>
            <person name="Papp V."/>
            <person name="Albert L."/>
            <person name="Andreopoulos W."/>
            <person name="Angelini C."/>
            <person name="Antonin V."/>
            <person name="Barry K.W."/>
            <person name="Bougher N.L."/>
            <person name="Buchanan P."/>
            <person name="Buyck B."/>
            <person name="Bense V."/>
            <person name="Catcheside P."/>
            <person name="Chovatia M."/>
            <person name="Cooper J."/>
            <person name="Damon W."/>
            <person name="Desjardin D."/>
            <person name="Finy P."/>
            <person name="Geml J."/>
            <person name="Haridas S."/>
            <person name="Hughes K."/>
            <person name="Justo A."/>
            <person name="Karasinski D."/>
            <person name="Kautmanova I."/>
            <person name="Kiss B."/>
            <person name="Kocsube S."/>
            <person name="Kotiranta H."/>
            <person name="LaButti K.M."/>
            <person name="Lechner B.E."/>
            <person name="Liimatainen K."/>
            <person name="Lipzen A."/>
            <person name="Lukacs Z."/>
            <person name="Mihaltcheva S."/>
            <person name="Morgado L.N."/>
            <person name="Niskanen T."/>
            <person name="Noordeloos M.E."/>
            <person name="Ohm R.A."/>
            <person name="Ortiz-Santana B."/>
            <person name="Ovrebo C."/>
            <person name="Racz N."/>
            <person name="Riley R."/>
            <person name="Savchenko A."/>
            <person name="Shiryaev A."/>
            <person name="Soop K."/>
            <person name="Spirin V."/>
            <person name="Szebenyi C."/>
            <person name="Tomsovsky M."/>
            <person name="Tulloss R.E."/>
            <person name="Uehling J."/>
            <person name="Grigoriev I.V."/>
            <person name="Vagvolgyi C."/>
            <person name="Papp T."/>
            <person name="Martin F.M."/>
            <person name="Miettinen O."/>
            <person name="Hibbett D.S."/>
            <person name="Nagy L.G."/>
        </authorList>
    </citation>
    <scope>NUCLEOTIDE SEQUENCE [LARGE SCALE GENOMIC DNA]</scope>
    <source>
        <strain evidence="5 6">CBS 121175</strain>
    </source>
</reference>
<dbReference type="Proteomes" id="UP000307440">
    <property type="component" value="Unassembled WGS sequence"/>
</dbReference>
<sequence length="359" mass="41991">MSSLSSLTNSPRRRVYFVSLAIVIFFSALFTLGHGIFPQVSSTVPRPTVPDEILQSTEQEAPYRANATFVMLCKNSELDGVVSSIRRMEDRFNKDYGYPWVLLNDQPFEEEFKERVAVLTRANVTFGYISPEIWNQPDFIDEKRASAARAELAAQGIIYADSVPFNSGFFYHHELLNPYRYYWRVEPSVDYFCNVNYDPFEYMEKNNKTYGFTISLLEWHQTIPTLWKTVREFTKQNPQYLHPDNAMNFVSNDKGANYNNCHFWSNFEIADMDFWRGEAYSKFFEFLESTGGFYYERWGDAPVHSIAVSLFAPKDSIHYFYDIGYRHDSFQHCPSGDVWQQGRCSCDPKHTFSEFILHP</sequence>
<dbReference type="Pfam" id="PF01793">
    <property type="entry name" value="Glyco_transf_15"/>
    <property type="match status" value="1"/>
</dbReference>
<name>A0A5C3LAT5_COPMA</name>
<protein>
    <submittedName>
        <fullName evidence="5">Alpha-1,2-mannosyltransferase</fullName>
    </submittedName>
</protein>
<dbReference type="GO" id="GO:0016020">
    <property type="term" value="C:membrane"/>
    <property type="evidence" value="ECO:0007669"/>
    <property type="project" value="InterPro"/>
</dbReference>
<dbReference type="AlphaFoldDB" id="A0A5C3LAT5"/>
<dbReference type="SUPFAM" id="SSF53448">
    <property type="entry name" value="Nucleotide-diphospho-sugar transferases"/>
    <property type="match status" value="1"/>
</dbReference>
<evidence type="ECO:0000256" key="1">
    <source>
        <dbReference type="ARBA" id="ARBA00007677"/>
    </source>
</evidence>
<proteinExistence type="inferred from homology"/>
<dbReference type="GO" id="GO:0006487">
    <property type="term" value="P:protein N-linked glycosylation"/>
    <property type="evidence" value="ECO:0007669"/>
    <property type="project" value="TreeGrafter"/>
</dbReference>
<keyword evidence="4" id="KW-0812">Transmembrane</keyword>
<gene>
    <name evidence="5" type="ORF">FA15DRAFT_187951</name>
</gene>
<dbReference type="GO" id="GO:0005794">
    <property type="term" value="C:Golgi apparatus"/>
    <property type="evidence" value="ECO:0007669"/>
    <property type="project" value="TreeGrafter"/>
</dbReference>